<name>A0A935JWT4_9RHOO</name>
<protein>
    <submittedName>
        <fullName evidence="1">Uncharacterized protein</fullName>
    </submittedName>
</protein>
<evidence type="ECO:0000313" key="1">
    <source>
        <dbReference type="EMBL" id="MBK7414550.1"/>
    </source>
</evidence>
<reference evidence="1 2" key="1">
    <citation type="submission" date="2020-10" db="EMBL/GenBank/DDBJ databases">
        <title>Connecting structure to function with the recovery of over 1000 high-quality activated sludge metagenome-assembled genomes encoding full-length rRNA genes using long-read sequencing.</title>
        <authorList>
            <person name="Singleton C.M."/>
            <person name="Petriglieri F."/>
            <person name="Kristensen J.M."/>
            <person name="Kirkegaard R.H."/>
            <person name="Michaelsen T.Y."/>
            <person name="Andersen M.H."/>
            <person name="Karst S.M."/>
            <person name="Dueholm M.S."/>
            <person name="Nielsen P.H."/>
            <person name="Albertsen M."/>
        </authorList>
    </citation>
    <scope>NUCLEOTIDE SEQUENCE [LARGE SCALE GENOMIC DNA]</scope>
    <source>
        <strain evidence="1">EsbW_18-Q3-R4-48_BATAC.463</strain>
    </source>
</reference>
<dbReference type="Proteomes" id="UP000739411">
    <property type="component" value="Unassembled WGS sequence"/>
</dbReference>
<proteinExistence type="predicted"/>
<gene>
    <name evidence="1" type="ORF">IPJ38_04955</name>
</gene>
<organism evidence="1 2">
    <name type="scientific">Candidatus Dechloromonas phosphorivorans</name>
    <dbReference type="NCBI Taxonomy" id="2899244"/>
    <lineage>
        <taxon>Bacteria</taxon>
        <taxon>Pseudomonadati</taxon>
        <taxon>Pseudomonadota</taxon>
        <taxon>Betaproteobacteria</taxon>
        <taxon>Rhodocyclales</taxon>
        <taxon>Azonexaceae</taxon>
        <taxon>Dechloromonas</taxon>
    </lineage>
</organism>
<sequence>MSDTYRYLPKAQKQAIDQFDVETFDFLLNHKAYGEIAVIYDLIAQIHSEGTPLNEDHRDVLVYPFKLWGRRAVR</sequence>
<accession>A0A935JWT4</accession>
<dbReference type="EMBL" id="JADJMS010000009">
    <property type="protein sequence ID" value="MBK7414550.1"/>
    <property type="molecule type" value="Genomic_DNA"/>
</dbReference>
<comment type="caution">
    <text evidence="1">The sequence shown here is derived from an EMBL/GenBank/DDBJ whole genome shotgun (WGS) entry which is preliminary data.</text>
</comment>
<dbReference type="AlphaFoldDB" id="A0A935JWT4"/>
<evidence type="ECO:0000313" key="2">
    <source>
        <dbReference type="Proteomes" id="UP000739411"/>
    </source>
</evidence>